<accession>A0A9X0CT00</accession>
<gene>
    <name evidence="2" type="ORF">OS493_004858</name>
</gene>
<dbReference type="EMBL" id="MU826827">
    <property type="protein sequence ID" value="KAJ7374520.1"/>
    <property type="molecule type" value="Genomic_DNA"/>
</dbReference>
<keyword evidence="3" id="KW-1185">Reference proteome</keyword>
<comment type="caution">
    <text evidence="2">The sequence shown here is derived from an EMBL/GenBank/DDBJ whole genome shotgun (WGS) entry which is preliminary data.</text>
</comment>
<feature type="compositionally biased region" description="Polar residues" evidence="1">
    <location>
        <begin position="257"/>
        <end position="266"/>
    </location>
</feature>
<evidence type="ECO:0000313" key="3">
    <source>
        <dbReference type="Proteomes" id="UP001163046"/>
    </source>
</evidence>
<dbReference type="AlphaFoldDB" id="A0A9X0CT00"/>
<evidence type="ECO:0000313" key="2">
    <source>
        <dbReference type="EMBL" id="KAJ7374520.1"/>
    </source>
</evidence>
<reference evidence="2" key="1">
    <citation type="submission" date="2023-01" db="EMBL/GenBank/DDBJ databases">
        <title>Genome assembly of the deep-sea coral Lophelia pertusa.</title>
        <authorList>
            <person name="Herrera S."/>
            <person name="Cordes E."/>
        </authorList>
    </citation>
    <scope>NUCLEOTIDE SEQUENCE</scope>
    <source>
        <strain evidence="2">USNM1676648</strain>
        <tissue evidence="2">Polyp</tissue>
    </source>
</reference>
<feature type="compositionally biased region" description="Polar residues" evidence="1">
    <location>
        <begin position="227"/>
        <end position="241"/>
    </location>
</feature>
<evidence type="ECO:0000256" key="1">
    <source>
        <dbReference type="SAM" id="MobiDB-lite"/>
    </source>
</evidence>
<name>A0A9X0CT00_9CNID</name>
<organism evidence="2 3">
    <name type="scientific">Desmophyllum pertusum</name>
    <dbReference type="NCBI Taxonomy" id="174260"/>
    <lineage>
        <taxon>Eukaryota</taxon>
        <taxon>Metazoa</taxon>
        <taxon>Cnidaria</taxon>
        <taxon>Anthozoa</taxon>
        <taxon>Hexacorallia</taxon>
        <taxon>Scleractinia</taxon>
        <taxon>Caryophylliina</taxon>
        <taxon>Caryophylliidae</taxon>
        <taxon>Desmophyllum</taxon>
    </lineage>
</organism>
<sequence>MDYSMCAMDYPVRAMDYLQAHAMDYPTCVRGRKLQVSIQKQDENGRYHVLLFADPGHAQICVNDELVINGFATCFSDETQTSDISPTKAAKLKAMSDKFQKDGAEMLKNLKEYVNHGKFTGSEESNSTDDELTFLDNRFSGHNSYQEEHGLRCEPSARIPKGATQSFSSQRFSPEKPFVEGGSGGESGKDGLPATGSGMGAGFPSIPSKSPDSANLKPILKKRSPHGTRQGSGSSRENACNWTEDDSGVSCSEIPELSSNDTNGDSSLKEKKGKEPSASSNSISVDALFGHHRETSHSGLENADFVRKAKAIEPLAQGNTDEMSPQRILSLIESLRDASGKSFGSTSDSSATEAVRTCESLQVVNNLLTLCLAIDTLHYNLQQAKEWRNLPADTLYSTLQFVTNFYYFSCQVASSFRNGIVLSNFKLTLTVHRWNKVFIFGWCCYWYRGCSCS</sequence>
<proteinExistence type="predicted"/>
<feature type="region of interest" description="Disordered" evidence="1">
    <location>
        <begin position="146"/>
        <end position="281"/>
    </location>
</feature>
<dbReference type="Proteomes" id="UP001163046">
    <property type="component" value="Unassembled WGS sequence"/>
</dbReference>
<feature type="compositionally biased region" description="Polar residues" evidence="1">
    <location>
        <begin position="163"/>
        <end position="172"/>
    </location>
</feature>
<protein>
    <submittedName>
        <fullName evidence="2">Uncharacterized protein</fullName>
    </submittedName>
</protein>